<evidence type="ECO:0000256" key="7">
    <source>
        <dbReference type="ARBA" id="ARBA00023180"/>
    </source>
</evidence>
<dbReference type="EMBL" id="MU005783">
    <property type="protein sequence ID" value="KAF2704151.1"/>
    <property type="molecule type" value="Genomic_DNA"/>
</dbReference>
<dbReference type="OrthoDB" id="2849215at2759"/>
<evidence type="ECO:0000256" key="5">
    <source>
        <dbReference type="ARBA" id="ARBA00022989"/>
    </source>
</evidence>
<evidence type="ECO:0000313" key="10">
    <source>
        <dbReference type="EMBL" id="KAF2704151.1"/>
    </source>
</evidence>
<dbReference type="GO" id="GO:0016020">
    <property type="term" value="C:membrane"/>
    <property type="evidence" value="ECO:0007669"/>
    <property type="project" value="UniProtKB-SubCell"/>
</dbReference>
<evidence type="ECO:0000256" key="2">
    <source>
        <dbReference type="ARBA" id="ARBA00022676"/>
    </source>
</evidence>
<dbReference type="GO" id="GO:0016757">
    <property type="term" value="F:glycosyltransferase activity"/>
    <property type="evidence" value="ECO:0007669"/>
    <property type="project" value="UniProtKB-KW"/>
</dbReference>
<evidence type="ECO:0000256" key="8">
    <source>
        <dbReference type="SAM" id="MobiDB-lite"/>
    </source>
</evidence>
<dbReference type="Gene3D" id="3.90.550.10">
    <property type="entry name" value="Spore Coat Polysaccharide Biosynthesis Protein SpsA, Chain A"/>
    <property type="match status" value="1"/>
</dbReference>
<dbReference type="InterPro" id="IPR052427">
    <property type="entry name" value="Glycosyltrans_GT2/GT47"/>
</dbReference>
<evidence type="ECO:0000313" key="11">
    <source>
        <dbReference type="Proteomes" id="UP000799428"/>
    </source>
</evidence>
<dbReference type="AlphaFoldDB" id="A0A6G1JVA6"/>
<proteinExistence type="predicted"/>
<name>A0A6G1JVA6_9PLEO</name>
<feature type="transmembrane region" description="Helical" evidence="9">
    <location>
        <begin position="378"/>
        <end position="400"/>
    </location>
</feature>
<feature type="transmembrane region" description="Helical" evidence="9">
    <location>
        <begin position="312"/>
        <end position="329"/>
    </location>
</feature>
<protein>
    <submittedName>
        <fullName evidence="10">Glycosyltransferase family 2 protein</fullName>
    </submittedName>
</protein>
<keyword evidence="5 9" id="KW-1133">Transmembrane helix</keyword>
<feature type="compositionally biased region" description="Polar residues" evidence="8">
    <location>
        <begin position="425"/>
        <end position="444"/>
    </location>
</feature>
<dbReference type="InterPro" id="IPR029044">
    <property type="entry name" value="Nucleotide-diphossugar_trans"/>
</dbReference>
<keyword evidence="2" id="KW-0328">Glycosyltransferase</keyword>
<reference evidence="10" key="1">
    <citation type="journal article" date="2020" name="Stud. Mycol.">
        <title>101 Dothideomycetes genomes: a test case for predicting lifestyles and emergence of pathogens.</title>
        <authorList>
            <person name="Haridas S."/>
            <person name="Albert R."/>
            <person name="Binder M."/>
            <person name="Bloem J."/>
            <person name="Labutti K."/>
            <person name="Salamov A."/>
            <person name="Andreopoulos B."/>
            <person name="Baker S."/>
            <person name="Barry K."/>
            <person name="Bills G."/>
            <person name="Bluhm B."/>
            <person name="Cannon C."/>
            <person name="Castanera R."/>
            <person name="Culley D."/>
            <person name="Daum C."/>
            <person name="Ezra D."/>
            <person name="Gonzalez J."/>
            <person name="Henrissat B."/>
            <person name="Kuo A."/>
            <person name="Liang C."/>
            <person name="Lipzen A."/>
            <person name="Lutzoni F."/>
            <person name="Magnuson J."/>
            <person name="Mondo S."/>
            <person name="Nolan M."/>
            <person name="Ohm R."/>
            <person name="Pangilinan J."/>
            <person name="Park H.-J."/>
            <person name="Ramirez L."/>
            <person name="Alfaro M."/>
            <person name="Sun H."/>
            <person name="Tritt A."/>
            <person name="Yoshinaga Y."/>
            <person name="Zwiers L.-H."/>
            <person name="Turgeon B."/>
            <person name="Goodwin S."/>
            <person name="Spatafora J."/>
            <person name="Crous P."/>
            <person name="Grigoriev I."/>
        </authorList>
    </citation>
    <scope>NUCLEOTIDE SEQUENCE</scope>
    <source>
        <strain evidence="10">CBS 279.74</strain>
    </source>
</reference>
<evidence type="ECO:0000256" key="1">
    <source>
        <dbReference type="ARBA" id="ARBA00004370"/>
    </source>
</evidence>
<dbReference type="PANTHER" id="PTHR47844:SF1">
    <property type="entry name" value="EXOSTOSIN-LIKE 2"/>
    <property type="match status" value="1"/>
</dbReference>
<sequence length="444" mass="51136">MTTSANAVFIFLFIFRYLRLVVHIVSFHFLYKSTPVPANPTLFRSDCSIIIPTIDPMNPGFRKCLKTVLANEPGQLIIVTVGDSYYSLTELIVEPLRTQFRKTKITVTQMEEANKRKQVAHGLQLVTGLITVLVDDHVYWPSTNFLPTILAPFEDPKVGGLGTNKRVLRTSRGFSWESIYNFWGAVYLERHNFEIRATNAIDGGVFVLSGRTSAHRSKILQDPEFLSGFKHERCLFGRIGPIGPDDDNYITRFEVTKGWKLAIQYCEDATIETDLGAPHKYADQCLRWVRTTWRSNACSLFTDRVVWTSQPWCVYAVYFTSFFNFALFYDPLLLATLWLTTFGHSWQALSYMGLWIFWSKMVKLVAHFKRCKHDIVLIPWYIAFAYYHSLLKLGALITFYEVKWMGRDLENIETQAQRELAEYQAQDSARTPSSAQNETTPLLT</sequence>
<keyword evidence="4 9" id="KW-0812">Transmembrane</keyword>
<feature type="transmembrane region" description="Helical" evidence="9">
    <location>
        <begin position="6"/>
        <end position="31"/>
    </location>
</feature>
<gene>
    <name evidence="10" type="ORF">K504DRAFT_390684</name>
</gene>
<dbReference type="Pfam" id="PF13641">
    <property type="entry name" value="Glyco_tranf_2_3"/>
    <property type="match status" value="1"/>
</dbReference>
<dbReference type="Proteomes" id="UP000799428">
    <property type="component" value="Unassembled WGS sequence"/>
</dbReference>
<dbReference type="PANTHER" id="PTHR47844">
    <property type="entry name" value="SYNTHASE CPS1, PUTATIVE (AFU_ORTHOLOGUE AFUA_7G02500)-RELATED"/>
    <property type="match status" value="1"/>
</dbReference>
<dbReference type="SUPFAM" id="SSF53448">
    <property type="entry name" value="Nucleotide-diphospho-sugar transferases"/>
    <property type="match status" value="1"/>
</dbReference>
<keyword evidence="11" id="KW-1185">Reference proteome</keyword>
<feature type="transmembrane region" description="Helical" evidence="9">
    <location>
        <begin position="335"/>
        <end position="358"/>
    </location>
</feature>
<feature type="region of interest" description="Disordered" evidence="8">
    <location>
        <begin position="424"/>
        <end position="444"/>
    </location>
</feature>
<keyword evidence="3 10" id="KW-0808">Transferase</keyword>
<organism evidence="10 11">
    <name type="scientific">Pleomassaria siparia CBS 279.74</name>
    <dbReference type="NCBI Taxonomy" id="1314801"/>
    <lineage>
        <taxon>Eukaryota</taxon>
        <taxon>Fungi</taxon>
        <taxon>Dikarya</taxon>
        <taxon>Ascomycota</taxon>
        <taxon>Pezizomycotina</taxon>
        <taxon>Dothideomycetes</taxon>
        <taxon>Pleosporomycetidae</taxon>
        <taxon>Pleosporales</taxon>
        <taxon>Pleomassariaceae</taxon>
        <taxon>Pleomassaria</taxon>
    </lineage>
</organism>
<evidence type="ECO:0000256" key="4">
    <source>
        <dbReference type="ARBA" id="ARBA00022692"/>
    </source>
</evidence>
<evidence type="ECO:0000256" key="9">
    <source>
        <dbReference type="SAM" id="Phobius"/>
    </source>
</evidence>
<evidence type="ECO:0000256" key="3">
    <source>
        <dbReference type="ARBA" id="ARBA00022679"/>
    </source>
</evidence>
<comment type="subcellular location">
    <subcellularLocation>
        <location evidence="1">Membrane</location>
    </subcellularLocation>
</comment>
<keyword evidence="7" id="KW-0325">Glycoprotein</keyword>
<accession>A0A6G1JVA6</accession>
<evidence type="ECO:0000256" key="6">
    <source>
        <dbReference type="ARBA" id="ARBA00023136"/>
    </source>
</evidence>
<dbReference type="CDD" id="cd06434">
    <property type="entry name" value="GT2_HAS"/>
    <property type="match status" value="1"/>
</dbReference>
<keyword evidence="6 9" id="KW-0472">Membrane</keyword>